<keyword evidence="4" id="KW-1185">Reference proteome</keyword>
<protein>
    <submittedName>
        <fullName evidence="3">Uncharacterized protein</fullName>
    </submittedName>
</protein>
<name>A0A1G6YH59_9ACTN</name>
<accession>A0A1G6YH59</accession>
<sequence length="300" mass="31566">MLVASGDTMAGMATWEDGPEYAPHQRPDQFEAPREATALDAAAPAPPPPPRAPLQPPTGYQPPQQVAPLDTLVPRTDVPRDPHRAFEVVSAMMTEQSAVGPAWNAAHSSSWAPPGTAPVPVPAAPPGHDPRQPFVATQGMRPGQQPPVPGPPLPAPGTDQWFSPVTWAPPQVPTDDRSLLRQVVDGVGTPLLIFLAIGLIPILSPFAVVAALLLTGMARRRRQQLRLGLLIGLGFVTLGGMVGFVQTLSWAGTVEALRSPSVLVCLAMLVAAPVISYLSIQAGEPEQRPQASTRGSSSWG</sequence>
<gene>
    <name evidence="3" type="ORF">SAMN04489747_1986</name>
</gene>
<dbReference type="AlphaFoldDB" id="A0A1G6YH59"/>
<feature type="region of interest" description="Disordered" evidence="1">
    <location>
        <begin position="1"/>
        <end position="68"/>
    </location>
</feature>
<keyword evidence="2" id="KW-1133">Transmembrane helix</keyword>
<keyword evidence="2" id="KW-0472">Membrane</keyword>
<dbReference type="STRING" id="675864.SAMN04489747_1986"/>
<feature type="compositionally biased region" description="Pro residues" evidence="1">
    <location>
        <begin position="44"/>
        <end position="60"/>
    </location>
</feature>
<feature type="transmembrane region" description="Helical" evidence="2">
    <location>
        <begin position="227"/>
        <end position="249"/>
    </location>
</feature>
<keyword evidence="2" id="KW-0812">Transmembrane</keyword>
<dbReference type="Proteomes" id="UP000198546">
    <property type="component" value="Chromosome i"/>
</dbReference>
<evidence type="ECO:0000256" key="2">
    <source>
        <dbReference type="SAM" id="Phobius"/>
    </source>
</evidence>
<feature type="transmembrane region" description="Helical" evidence="2">
    <location>
        <begin position="191"/>
        <end position="215"/>
    </location>
</feature>
<evidence type="ECO:0000256" key="1">
    <source>
        <dbReference type="SAM" id="MobiDB-lite"/>
    </source>
</evidence>
<feature type="compositionally biased region" description="Basic and acidic residues" evidence="1">
    <location>
        <begin position="23"/>
        <end position="34"/>
    </location>
</feature>
<proteinExistence type="predicted"/>
<evidence type="ECO:0000313" key="4">
    <source>
        <dbReference type="Proteomes" id="UP000198546"/>
    </source>
</evidence>
<reference evidence="3 4" key="1">
    <citation type="submission" date="2016-10" db="EMBL/GenBank/DDBJ databases">
        <authorList>
            <person name="de Groot N.N."/>
        </authorList>
    </citation>
    <scope>NUCLEOTIDE SEQUENCE [LARGE SCALE GENOMIC DNA]</scope>
    <source>
        <strain evidence="3 4">MON 2.2</strain>
    </source>
</reference>
<dbReference type="EMBL" id="LT629688">
    <property type="protein sequence ID" value="SDD88886.1"/>
    <property type="molecule type" value="Genomic_DNA"/>
</dbReference>
<organism evidence="3 4">
    <name type="scientific">Auraticoccus monumenti</name>
    <dbReference type="NCBI Taxonomy" id="675864"/>
    <lineage>
        <taxon>Bacteria</taxon>
        <taxon>Bacillati</taxon>
        <taxon>Actinomycetota</taxon>
        <taxon>Actinomycetes</taxon>
        <taxon>Propionibacteriales</taxon>
        <taxon>Propionibacteriaceae</taxon>
        <taxon>Auraticoccus</taxon>
    </lineage>
</organism>
<feature type="transmembrane region" description="Helical" evidence="2">
    <location>
        <begin position="261"/>
        <end position="280"/>
    </location>
</feature>
<evidence type="ECO:0000313" key="3">
    <source>
        <dbReference type="EMBL" id="SDD88886.1"/>
    </source>
</evidence>